<name>A0A6M8HUX0_9PROT</name>
<dbReference type="PROSITE" id="PS50893">
    <property type="entry name" value="ABC_TRANSPORTER_2"/>
    <property type="match status" value="2"/>
</dbReference>
<feature type="domain" description="ABC transporter" evidence="6">
    <location>
        <begin position="263"/>
        <end position="513"/>
    </location>
</feature>
<evidence type="ECO:0000256" key="4">
    <source>
        <dbReference type="ARBA" id="ARBA00022741"/>
    </source>
</evidence>
<evidence type="ECO:0000256" key="5">
    <source>
        <dbReference type="ARBA" id="ARBA00022840"/>
    </source>
</evidence>
<dbReference type="InterPro" id="IPR017871">
    <property type="entry name" value="ABC_transporter-like_CS"/>
</dbReference>
<evidence type="ECO:0000256" key="3">
    <source>
        <dbReference type="ARBA" id="ARBA00022737"/>
    </source>
</evidence>
<dbReference type="InterPro" id="IPR050107">
    <property type="entry name" value="ABC_carbohydrate_import_ATPase"/>
</dbReference>
<evidence type="ECO:0000313" key="7">
    <source>
        <dbReference type="EMBL" id="QKE92162.1"/>
    </source>
</evidence>
<dbReference type="PANTHER" id="PTHR43790">
    <property type="entry name" value="CARBOHYDRATE TRANSPORT ATP-BINDING PROTEIN MG119-RELATED"/>
    <property type="match status" value="1"/>
</dbReference>
<dbReference type="PANTHER" id="PTHR43790:SF9">
    <property type="entry name" value="GALACTOFURANOSE TRANSPORTER ATP-BINDING PROTEIN YTFR"/>
    <property type="match status" value="1"/>
</dbReference>
<proteinExistence type="predicted"/>
<dbReference type="InterPro" id="IPR027417">
    <property type="entry name" value="P-loop_NTPase"/>
</dbReference>
<organism evidence="7 8">
    <name type="scientific">Lichenicola cladoniae</name>
    <dbReference type="NCBI Taxonomy" id="1484109"/>
    <lineage>
        <taxon>Bacteria</taxon>
        <taxon>Pseudomonadati</taxon>
        <taxon>Pseudomonadota</taxon>
        <taxon>Alphaproteobacteria</taxon>
        <taxon>Acetobacterales</taxon>
        <taxon>Acetobacteraceae</taxon>
        <taxon>Lichenicola</taxon>
    </lineage>
</organism>
<dbReference type="Gene3D" id="3.40.50.300">
    <property type="entry name" value="P-loop containing nucleotide triphosphate hydrolases"/>
    <property type="match status" value="2"/>
</dbReference>
<feature type="domain" description="ABC transporter" evidence="6">
    <location>
        <begin position="17"/>
        <end position="253"/>
    </location>
</feature>
<keyword evidence="1" id="KW-0813">Transport</keyword>
<keyword evidence="8" id="KW-1185">Reference proteome</keyword>
<keyword evidence="2" id="KW-0762">Sugar transport</keyword>
<dbReference type="RefSeq" id="WP_171837002.1">
    <property type="nucleotide sequence ID" value="NZ_CP053708.1"/>
</dbReference>
<dbReference type="Proteomes" id="UP000500767">
    <property type="component" value="Chromosome"/>
</dbReference>
<keyword evidence="3" id="KW-0677">Repeat</keyword>
<accession>A0A6M8HUX0</accession>
<evidence type="ECO:0000256" key="1">
    <source>
        <dbReference type="ARBA" id="ARBA00022448"/>
    </source>
</evidence>
<dbReference type="CDD" id="cd03215">
    <property type="entry name" value="ABC_Carb_Monos_II"/>
    <property type="match status" value="1"/>
</dbReference>
<keyword evidence="5 7" id="KW-0067">ATP-binding</keyword>
<dbReference type="InterPro" id="IPR003439">
    <property type="entry name" value="ABC_transporter-like_ATP-bd"/>
</dbReference>
<keyword evidence="4" id="KW-0547">Nucleotide-binding</keyword>
<dbReference type="CDD" id="cd03216">
    <property type="entry name" value="ABC_Carb_Monos_I"/>
    <property type="match status" value="1"/>
</dbReference>
<dbReference type="SMART" id="SM00382">
    <property type="entry name" value="AAA"/>
    <property type="match status" value="1"/>
</dbReference>
<dbReference type="GO" id="GO:0016887">
    <property type="term" value="F:ATP hydrolysis activity"/>
    <property type="evidence" value="ECO:0007669"/>
    <property type="project" value="InterPro"/>
</dbReference>
<dbReference type="PROSITE" id="PS00211">
    <property type="entry name" value="ABC_TRANSPORTER_1"/>
    <property type="match status" value="1"/>
</dbReference>
<evidence type="ECO:0000256" key="2">
    <source>
        <dbReference type="ARBA" id="ARBA00022597"/>
    </source>
</evidence>
<protein>
    <submittedName>
        <fullName evidence="7">Sugar ABC transporter ATP-binding protein</fullName>
    </submittedName>
</protein>
<dbReference type="Pfam" id="PF00005">
    <property type="entry name" value="ABC_tran"/>
    <property type="match status" value="2"/>
</dbReference>
<evidence type="ECO:0000259" key="6">
    <source>
        <dbReference type="PROSITE" id="PS50893"/>
    </source>
</evidence>
<dbReference type="KEGG" id="lck:HN018_20880"/>
<dbReference type="SUPFAM" id="SSF52540">
    <property type="entry name" value="P-loop containing nucleoside triphosphate hydrolases"/>
    <property type="match status" value="2"/>
</dbReference>
<reference evidence="7 8" key="1">
    <citation type="journal article" date="2014" name="World J. Microbiol. Biotechnol.">
        <title>Biodiversity and physiological characteristics of Antarctic and Arctic lichens-associated bacteria.</title>
        <authorList>
            <person name="Lee Y.M."/>
            <person name="Kim E.H."/>
            <person name="Lee H.K."/>
            <person name="Hong S.G."/>
        </authorList>
    </citation>
    <scope>NUCLEOTIDE SEQUENCE [LARGE SCALE GENOMIC DNA]</scope>
    <source>
        <strain evidence="7 8">PAMC 26569</strain>
    </source>
</reference>
<sequence>MSAAASSSLTTERQPLLELSDIVKRYGPVTALAKGILRCEAGSIHAVMGENGAGKSTLIKVIAGVVAPTEGEMRVDGVPVRFRGPADAQEHGIVCVFQELSLLPDLSVADNISITAPPRRFGLIDRRAQNARAEQLLAEIGCEGIDPRERVRDLPLSRRQMVEIAKALGRKPRLLILDEATSALTADDVARVVTLLKRLRAEGMAILYISHRMHEIRELADTCSVFANGRHIETFARGERSEDEIVRMMIGRELSQMFPPLPVRPEGVPAPEPVLETRDLSWENHLRGVSLSVAPGEILGLGGLDGQGQREYLLALFGCLSGVTGEIRIDDIPTTLGSPRQAMAEPSRLALIPEDRKTEGLMLPMSVAENLTASTLSQWCRGPFLNRAREREAVQDIVRRMQIKAVVDLPVSTLSGGNQQKVAIGKWLLAGPRVLLLCDPTRGIDVGTKQEIYRLLRELAANGTAILLYTTDYDELIGLCDRVAIFYSGRITRLLTRAPDGSGITEEAIISGALDIGGEMREHVA</sequence>
<dbReference type="GO" id="GO:0005524">
    <property type="term" value="F:ATP binding"/>
    <property type="evidence" value="ECO:0007669"/>
    <property type="project" value="UniProtKB-KW"/>
</dbReference>
<dbReference type="AlphaFoldDB" id="A0A6M8HUX0"/>
<gene>
    <name evidence="7" type="ORF">HN018_20880</name>
</gene>
<evidence type="ECO:0000313" key="8">
    <source>
        <dbReference type="Proteomes" id="UP000500767"/>
    </source>
</evidence>
<dbReference type="EMBL" id="CP053708">
    <property type="protein sequence ID" value="QKE92162.1"/>
    <property type="molecule type" value="Genomic_DNA"/>
</dbReference>
<dbReference type="InterPro" id="IPR003593">
    <property type="entry name" value="AAA+_ATPase"/>
</dbReference>